<feature type="region of interest" description="Disordered" evidence="4">
    <location>
        <begin position="1424"/>
        <end position="1454"/>
    </location>
</feature>
<feature type="repeat" description="ANK" evidence="3">
    <location>
        <begin position="776"/>
        <end position="802"/>
    </location>
</feature>
<accession>A0A1I8I7M2</accession>
<keyword evidence="2 3" id="KW-0040">ANK repeat</keyword>
<dbReference type="InterPro" id="IPR002110">
    <property type="entry name" value="Ankyrin_rpt"/>
</dbReference>
<feature type="region of interest" description="Disordered" evidence="4">
    <location>
        <begin position="1375"/>
        <end position="1409"/>
    </location>
</feature>
<dbReference type="Pfam" id="PF12796">
    <property type="entry name" value="Ank_2"/>
    <property type="match status" value="3"/>
</dbReference>
<feature type="compositionally biased region" description="Low complexity" evidence="4">
    <location>
        <begin position="1613"/>
        <end position="1639"/>
    </location>
</feature>
<dbReference type="Pfam" id="PF10595">
    <property type="entry name" value="FAM161A_B"/>
    <property type="match status" value="1"/>
</dbReference>
<feature type="region of interest" description="Disordered" evidence="4">
    <location>
        <begin position="1589"/>
        <end position="1662"/>
    </location>
</feature>
<feature type="transmembrane region" description="Helical" evidence="5">
    <location>
        <begin position="251"/>
        <end position="275"/>
    </location>
</feature>
<keyword evidence="6" id="KW-1185">Reference proteome</keyword>
<dbReference type="Gene3D" id="1.25.40.20">
    <property type="entry name" value="Ankyrin repeat-containing domain"/>
    <property type="match status" value="4"/>
</dbReference>
<proteinExistence type="predicted"/>
<evidence type="ECO:0000256" key="5">
    <source>
        <dbReference type="SAM" id="Phobius"/>
    </source>
</evidence>
<keyword evidence="5" id="KW-0812">Transmembrane</keyword>
<feature type="region of interest" description="Disordered" evidence="4">
    <location>
        <begin position="58"/>
        <end position="99"/>
    </location>
</feature>
<feature type="compositionally biased region" description="Low complexity" evidence="4">
    <location>
        <begin position="1511"/>
        <end position="1520"/>
    </location>
</feature>
<protein>
    <submittedName>
        <fullName evidence="7">ANK_REP_REGION domain-containing protein</fullName>
    </submittedName>
</protein>
<feature type="transmembrane region" description="Helical" evidence="5">
    <location>
        <begin position="174"/>
        <end position="201"/>
    </location>
</feature>
<reference evidence="7" key="1">
    <citation type="submission" date="2016-11" db="UniProtKB">
        <authorList>
            <consortium name="WormBaseParasite"/>
        </authorList>
    </citation>
    <scope>IDENTIFICATION</scope>
</reference>
<dbReference type="Gene3D" id="1.10.1410.40">
    <property type="match status" value="1"/>
</dbReference>
<keyword evidence="5" id="KW-0472">Membrane</keyword>
<dbReference type="InterPro" id="IPR019579">
    <property type="entry name" value="FAM161A/B"/>
</dbReference>
<feature type="compositionally biased region" description="Basic and acidic residues" evidence="4">
    <location>
        <begin position="1848"/>
        <end position="1862"/>
    </location>
</feature>
<evidence type="ECO:0000256" key="3">
    <source>
        <dbReference type="PROSITE-ProRule" id="PRU00023"/>
    </source>
</evidence>
<dbReference type="PROSITE" id="PS50297">
    <property type="entry name" value="ANK_REP_REGION"/>
    <property type="match status" value="9"/>
</dbReference>
<feature type="transmembrane region" description="Helical" evidence="5">
    <location>
        <begin position="213"/>
        <end position="239"/>
    </location>
</feature>
<feature type="compositionally biased region" description="Low complexity" evidence="4">
    <location>
        <begin position="72"/>
        <end position="90"/>
    </location>
</feature>
<dbReference type="WBParaSite" id="maker-uti_cns_0010540-snap-gene-0.2-mRNA-1">
    <property type="protein sequence ID" value="maker-uti_cns_0010540-snap-gene-0.2-mRNA-1"/>
    <property type="gene ID" value="maker-uti_cns_0010540-snap-gene-0.2"/>
</dbReference>
<feature type="repeat" description="ANK" evidence="3">
    <location>
        <begin position="610"/>
        <end position="642"/>
    </location>
</feature>
<dbReference type="InterPro" id="IPR036770">
    <property type="entry name" value="Ankyrin_rpt-contain_sf"/>
</dbReference>
<dbReference type="Proteomes" id="UP000095280">
    <property type="component" value="Unplaced"/>
</dbReference>
<organism evidence="6 7">
    <name type="scientific">Macrostomum lignano</name>
    <dbReference type="NCBI Taxonomy" id="282301"/>
    <lineage>
        <taxon>Eukaryota</taxon>
        <taxon>Metazoa</taxon>
        <taxon>Spiralia</taxon>
        <taxon>Lophotrochozoa</taxon>
        <taxon>Platyhelminthes</taxon>
        <taxon>Rhabditophora</taxon>
        <taxon>Macrostomorpha</taxon>
        <taxon>Macrostomida</taxon>
        <taxon>Macrostomidae</taxon>
        <taxon>Macrostomum</taxon>
    </lineage>
</organism>
<evidence type="ECO:0000256" key="4">
    <source>
        <dbReference type="SAM" id="MobiDB-lite"/>
    </source>
</evidence>
<feature type="repeat" description="ANK" evidence="3">
    <location>
        <begin position="643"/>
        <end position="675"/>
    </location>
</feature>
<feature type="repeat" description="ANK" evidence="3">
    <location>
        <begin position="544"/>
        <end position="576"/>
    </location>
</feature>
<dbReference type="PRINTS" id="PR01415">
    <property type="entry name" value="ANKYRIN"/>
</dbReference>
<evidence type="ECO:0000256" key="1">
    <source>
        <dbReference type="ARBA" id="ARBA00022737"/>
    </source>
</evidence>
<feature type="region of interest" description="Disordered" evidence="4">
    <location>
        <begin position="1478"/>
        <end position="1530"/>
    </location>
</feature>
<sequence>LHLSCVHFTYHSGFQWNTSRNRKAQDAIGTTRPQGTPLHSGYLSGVLRTELHMSLSTVEAGHAQPDPRRHWSTQPSAQSRSTSSSGSSASEDQKSESVERVQAWEDADVMAVFVIEVRPLGLYTAQRLKRGFQPQTAVAGMIHANNGHASGAQPEAATAPRQRPLRSRCVSPRLVLSSILAFLVLLLIPFSVVEIVIGAQFWDSCPIERLVPIYLVFSGCLGLALCSLCVVNFTTVFGYCRNRCCVSSKEWRVGATVCLAIMNCMWLVCGFGFVYKADALHLTDDVTSLTSTLPSHVYQYCNNNLLDFSKAALYVRTVFLVCLLAAKQVMYFDQADLEKRGASKPLLAQRLIAAVLMQASDSDLTKEHRNGSEPTNDRILEAVITEGLPTIARYPEKPLNKDRLIDKNGEDTSLLHLACLLGKHSIVEMFLKHQINVNIRNSSGCSPLLIAAHTNNQVVDSLIKAQADVNLQEINGCSPLYMASQNGHVKVVESLIKAQADVNLQDINGCSPRSTKHHRTNGHWKIVELLIEAQASVNLQEQHYGSSPLYIAAQNGHQQVVNALIKARADVDFQQNIGSTPLHIASENGHLHIVDSLIKAQADVNLQRSTGSSPLYIAPENGHPQVVELLIEAQADVNSQEADGSTPLYIASQNGHHKIVVSLITAQTDINSQENVNGSTPLSIAAQNGHHTVVDSLIKAQANVNLQEFDGYSPLYIASHNGHHMVVNLLIKAQASVNHQDIDGCSPLYIASQNGHKHIVNLLIKAQADVNLQRHNGTSPIRIASQRGHQEIVDLLIKSDADSSNLLERSNFINKQQANETAAADVLQEMLRLRLQDEDRFIVGSYSEGWGNSLKTLNGKTDEESDIDVMKLIPGQVYHARDLCNCSESSVQYELHNGHIQCPGFASNPAKPAPGFPVRPALDDVTAGRLCCYPPIAPLQPQRISRSNIPKPVLQALQKVVDSDSTPCHVVHAASPGRGGQELRVSTSFLEKRMLSSLTTLQGQLFVTLKYLIKKVICSKDGFNQQGLKSYHVKSITFRMVEETPVEQWKPENLVSLVRRSLQMLLGCVESSRSPDNAHGRIMEHFFLCDIAVYLKGAVGKDGSMDQTLGSIASTLRKVIDRLPQLLQQFMSSLRPPDSLEYHEIYDVVRECLVRLSHGDCSPQSQESLTELIARLPDCARSAREALRALACLKFGYRGTAERIVSMCRDLTVNRGIAWSAEKSATEATTEFVWRHLRSRDSAWKFCFELDNQTKLSFLTGALNECFPLRLSSSTNHHYVNFDALLWALQLELKTGGVACAQDCIRDVVEREDVDQQELLASRLLESRLAASRAQIASLTSSNSGSLDASRLAALRAEQRQTLRLCEGLYRLSMDDEDGETKPAKTAQQQLRKSVAFQETKTSSTPASDAFIRSSLAELRSRAELEAAKPPQQPSTTTQKSKSRDDLDATEGETAVRRRYQELLRSRVKAMWSDFDVAGARESPGGWHRRRRSASLDGSLEGSGGARKTKPAPAAASTSTLGRTIPEPFSMTLRESTAGPASLRKSRSLLQFEAERRRQRDEEEAACRVRFHASPVPAHVRMPLFEELSEQQQTRRKEIRERSQERLKEIERPFSFASESAARPEAPRSSAAAPAAAADFRARPVPPTSSSGEAVRARQQLREEDELLRQIRIRMRSEELLGRSATPGEMADRQRRMEELRKSRLAAKYGEVDDGKAATSSKQKQQKKQKKKSQLAGADPPDFKRLHWSFGQELLTSSSAAVSAAGGRVATRTKPFKLRTEQRLQRRPGSAPQAASTAASLNIPAPMKSSAKPGSNGAVADFATRSRHTLVRYEEAPPARLTQSAMLREARRDAERQAEERRRRQTRSTTTRRQAVQRELAESVRASVSLAAAGSGPSISERTREKLEAQREQEEAYKQRLQEIKEKMKQRDLLVVQQAKLIAQQRAQAKYRKTLEEAGLDPKEVDENAKQYQEGDLQSYTQEFEEDYERDSPAAVSEEDEEVSDRVSSGSGGELGATTRAEAALAE</sequence>
<evidence type="ECO:0000256" key="2">
    <source>
        <dbReference type="ARBA" id="ARBA00023043"/>
    </source>
</evidence>
<feature type="repeat" description="ANK" evidence="3">
    <location>
        <begin position="710"/>
        <end position="742"/>
    </location>
</feature>
<keyword evidence="5" id="KW-1133">Transmembrane helix</keyword>
<feature type="repeat" description="ANK" evidence="3">
    <location>
        <begin position="677"/>
        <end position="709"/>
    </location>
</feature>
<evidence type="ECO:0000313" key="6">
    <source>
        <dbReference type="Proteomes" id="UP000095280"/>
    </source>
</evidence>
<dbReference type="SMART" id="SM00248">
    <property type="entry name" value="ANK"/>
    <property type="match status" value="12"/>
</dbReference>
<feature type="compositionally biased region" description="Basic and acidic residues" evidence="4">
    <location>
        <begin position="1901"/>
        <end position="1917"/>
    </location>
</feature>
<feature type="repeat" description="ANK" evidence="3">
    <location>
        <begin position="577"/>
        <end position="609"/>
    </location>
</feature>
<feature type="compositionally biased region" description="Basic and acidic residues" evidence="4">
    <location>
        <begin position="1593"/>
        <end position="1612"/>
    </location>
</feature>
<feature type="compositionally biased region" description="Low complexity" evidence="4">
    <location>
        <begin position="1759"/>
        <end position="1772"/>
    </location>
</feature>
<feature type="region of interest" description="Disordered" evidence="4">
    <location>
        <begin position="1955"/>
        <end position="2027"/>
    </location>
</feature>
<dbReference type="Pfam" id="PF13637">
    <property type="entry name" value="Ank_4"/>
    <property type="match status" value="1"/>
</dbReference>
<feature type="compositionally biased region" description="Polar residues" evidence="4">
    <location>
        <begin position="1386"/>
        <end position="1407"/>
    </location>
</feature>
<keyword evidence="1" id="KW-0677">Repeat</keyword>
<feature type="region of interest" description="Disordered" evidence="4">
    <location>
        <begin position="1676"/>
        <end position="1744"/>
    </location>
</feature>
<feature type="compositionally biased region" description="Low complexity" evidence="4">
    <location>
        <begin position="1867"/>
        <end position="1878"/>
    </location>
</feature>
<feature type="repeat" description="ANK" evidence="3">
    <location>
        <begin position="475"/>
        <end position="507"/>
    </location>
</feature>
<dbReference type="Pfam" id="PF00023">
    <property type="entry name" value="Ank"/>
    <property type="match status" value="1"/>
</dbReference>
<feature type="compositionally biased region" description="Basic and acidic residues" evidence="4">
    <location>
        <begin position="1955"/>
        <end position="1969"/>
    </location>
</feature>
<dbReference type="PANTHER" id="PTHR24171">
    <property type="entry name" value="ANKYRIN REPEAT DOMAIN-CONTAINING PROTEIN 39-RELATED"/>
    <property type="match status" value="1"/>
</dbReference>
<dbReference type="PROSITE" id="PS50088">
    <property type="entry name" value="ANK_REPEAT"/>
    <property type="match status" value="10"/>
</dbReference>
<feature type="region of interest" description="Disordered" evidence="4">
    <location>
        <begin position="1759"/>
        <end position="1917"/>
    </location>
</feature>
<name>A0A1I8I7M2_9PLAT</name>
<feature type="repeat" description="ANK" evidence="3">
    <location>
        <begin position="410"/>
        <end position="442"/>
    </location>
</feature>
<feature type="compositionally biased region" description="Basic and acidic residues" evidence="4">
    <location>
        <begin position="1690"/>
        <end position="1702"/>
    </location>
</feature>
<dbReference type="SUPFAM" id="SSF48403">
    <property type="entry name" value="Ankyrin repeat"/>
    <property type="match status" value="1"/>
</dbReference>
<evidence type="ECO:0000313" key="7">
    <source>
        <dbReference type="WBParaSite" id="maker-uti_cns_0010540-snap-gene-0.2-mRNA-1"/>
    </source>
</evidence>
<dbReference type="PANTHER" id="PTHR24171:SF9">
    <property type="entry name" value="ANKYRIN REPEAT DOMAIN-CONTAINING PROTEIN 39"/>
    <property type="match status" value="1"/>
</dbReference>
<feature type="compositionally biased region" description="Basic residues" evidence="4">
    <location>
        <begin position="1724"/>
        <end position="1733"/>
    </location>
</feature>
<feature type="repeat" description="ANK" evidence="3">
    <location>
        <begin position="743"/>
        <end position="775"/>
    </location>
</feature>